<proteinExistence type="predicted"/>
<dbReference type="RefSeq" id="XP_037191735.1">
    <property type="nucleotide sequence ID" value="XM_037336525.1"/>
</dbReference>
<keyword evidence="5" id="KW-0560">Oxidoreductase</keyword>
<dbReference type="SUPFAM" id="SSF54373">
    <property type="entry name" value="FAD-linked reductases, C-terminal domain"/>
    <property type="match status" value="1"/>
</dbReference>
<dbReference type="GO" id="GO:0006351">
    <property type="term" value="P:DNA-templated transcription"/>
    <property type="evidence" value="ECO:0007669"/>
    <property type="project" value="InterPro"/>
</dbReference>
<accession>A0A8H6EHS6</accession>
<dbReference type="GO" id="GO:0016491">
    <property type="term" value="F:oxidoreductase activity"/>
    <property type="evidence" value="ECO:0007669"/>
    <property type="project" value="UniProtKB-KW"/>
</dbReference>
<evidence type="ECO:0000256" key="9">
    <source>
        <dbReference type="SAM" id="MobiDB-lite"/>
    </source>
</evidence>
<evidence type="ECO:0000256" key="1">
    <source>
        <dbReference type="ARBA" id="ARBA00004123"/>
    </source>
</evidence>
<dbReference type="PANTHER" id="PTHR47338:SF9">
    <property type="entry name" value="ZN(II)2CYS6 TRANSCRIPTION FACTOR (EUROFUNG)"/>
    <property type="match status" value="1"/>
</dbReference>
<dbReference type="PROSITE" id="PS00463">
    <property type="entry name" value="ZN2_CY6_FUNGAL_1"/>
    <property type="match status" value="1"/>
</dbReference>
<gene>
    <name evidence="11" type="ORF">Bfra_006152</name>
</gene>
<feature type="domain" description="Zn(2)-C6 fungal-type" evidence="10">
    <location>
        <begin position="469"/>
        <end position="499"/>
    </location>
</feature>
<evidence type="ECO:0000256" key="2">
    <source>
        <dbReference type="ARBA" id="ARBA00022630"/>
    </source>
</evidence>
<keyword evidence="2" id="KW-0285">Flavoprotein</keyword>
<protein>
    <submittedName>
        <fullName evidence="11">Putative c6 transcription protein</fullName>
    </submittedName>
</protein>
<dbReference type="Pfam" id="PF01494">
    <property type="entry name" value="FAD_binding_3"/>
    <property type="match status" value="1"/>
</dbReference>
<dbReference type="InterPro" id="IPR036864">
    <property type="entry name" value="Zn2-C6_fun-type_DNA-bd_sf"/>
</dbReference>
<dbReference type="InterPro" id="IPR050815">
    <property type="entry name" value="TF_fung"/>
</dbReference>
<keyword evidence="7" id="KW-0804">Transcription</keyword>
<keyword evidence="3" id="KW-0479">Metal-binding</keyword>
<dbReference type="CDD" id="cd12148">
    <property type="entry name" value="fungal_TF_MHR"/>
    <property type="match status" value="1"/>
</dbReference>
<dbReference type="SUPFAM" id="SSF57701">
    <property type="entry name" value="Zn2/Cys6 DNA-binding domain"/>
    <property type="match status" value="1"/>
</dbReference>
<dbReference type="EMBL" id="JABFCT010000010">
    <property type="protein sequence ID" value="KAF5872789.1"/>
    <property type="molecule type" value="Genomic_DNA"/>
</dbReference>
<evidence type="ECO:0000256" key="8">
    <source>
        <dbReference type="ARBA" id="ARBA00023242"/>
    </source>
</evidence>
<dbReference type="PRINTS" id="PR00420">
    <property type="entry name" value="RNGMNOXGNASE"/>
</dbReference>
<keyword evidence="6" id="KW-0805">Transcription regulation</keyword>
<name>A0A8H6EHS6_9HELO</name>
<feature type="region of interest" description="Disordered" evidence="9">
    <location>
        <begin position="410"/>
        <end position="443"/>
    </location>
</feature>
<organism evidence="11 12">
    <name type="scientific">Botrytis fragariae</name>
    <dbReference type="NCBI Taxonomy" id="1964551"/>
    <lineage>
        <taxon>Eukaryota</taxon>
        <taxon>Fungi</taxon>
        <taxon>Dikarya</taxon>
        <taxon>Ascomycota</taxon>
        <taxon>Pezizomycotina</taxon>
        <taxon>Leotiomycetes</taxon>
        <taxon>Helotiales</taxon>
        <taxon>Sclerotiniaceae</taxon>
        <taxon>Botrytis</taxon>
    </lineage>
</organism>
<evidence type="ECO:0000256" key="3">
    <source>
        <dbReference type="ARBA" id="ARBA00022723"/>
    </source>
</evidence>
<dbReference type="Gene3D" id="4.10.240.10">
    <property type="entry name" value="Zn(2)-C6 fungal-type DNA-binding domain"/>
    <property type="match status" value="1"/>
</dbReference>
<dbReference type="GO" id="GO:0008270">
    <property type="term" value="F:zinc ion binding"/>
    <property type="evidence" value="ECO:0007669"/>
    <property type="project" value="InterPro"/>
</dbReference>
<dbReference type="PROSITE" id="PS50048">
    <property type="entry name" value="ZN2_CY6_FUNGAL_2"/>
    <property type="match status" value="1"/>
</dbReference>
<evidence type="ECO:0000256" key="6">
    <source>
        <dbReference type="ARBA" id="ARBA00023015"/>
    </source>
</evidence>
<dbReference type="SUPFAM" id="SSF51905">
    <property type="entry name" value="FAD/NAD(P)-binding domain"/>
    <property type="match status" value="1"/>
</dbReference>
<evidence type="ECO:0000256" key="4">
    <source>
        <dbReference type="ARBA" id="ARBA00022827"/>
    </source>
</evidence>
<dbReference type="InterPro" id="IPR007219">
    <property type="entry name" value="XnlR_reg_dom"/>
</dbReference>
<feature type="compositionally biased region" description="Basic and acidic residues" evidence="9">
    <location>
        <begin position="412"/>
        <end position="423"/>
    </location>
</feature>
<keyword evidence="8" id="KW-0539">Nucleus</keyword>
<dbReference type="Pfam" id="PF00172">
    <property type="entry name" value="Zn_clus"/>
    <property type="match status" value="1"/>
</dbReference>
<reference evidence="11 12" key="1">
    <citation type="journal article" date="2020" name="Phytopathology">
        <title>A high-quality genome resource of Botrytis fragariae, a new and rapidly spreading fungal pathogen causing strawberry gray mold in the U.S.A.</title>
        <authorList>
            <person name="Wu Y."/>
            <person name="Saski C.A."/>
            <person name="Schnabel G."/>
            <person name="Xiao S."/>
            <person name="Hu M."/>
        </authorList>
    </citation>
    <scope>NUCLEOTIDE SEQUENCE [LARGE SCALE GENOMIC DNA]</scope>
    <source>
        <strain evidence="11 12">BVB16</strain>
    </source>
</reference>
<dbReference type="GO" id="GO:0005634">
    <property type="term" value="C:nucleus"/>
    <property type="evidence" value="ECO:0007669"/>
    <property type="project" value="UniProtKB-SubCell"/>
</dbReference>
<evidence type="ECO:0000313" key="12">
    <source>
        <dbReference type="Proteomes" id="UP000531561"/>
    </source>
</evidence>
<dbReference type="GeneID" id="59260217"/>
<dbReference type="CDD" id="cd00067">
    <property type="entry name" value="GAL4"/>
    <property type="match status" value="1"/>
</dbReference>
<dbReference type="PANTHER" id="PTHR47338">
    <property type="entry name" value="ZN(II)2CYS6 TRANSCRIPTION FACTOR (EUROFUNG)-RELATED"/>
    <property type="match status" value="1"/>
</dbReference>
<comment type="caution">
    <text evidence="11">The sequence shown here is derived from an EMBL/GenBank/DDBJ whole genome shotgun (WGS) entry which is preliminary data.</text>
</comment>
<dbReference type="SMART" id="SM00066">
    <property type="entry name" value="GAL4"/>
    <property type="match status" value="1"/>
</dbReference>
<dbReference type="GO" id="GO:0000981">
    <property type="term" value="F:DNA-binding transcription factor activity, RNA polymerase II-specific"/>
    <property type="evidence" value="ECO:0007669"/>
    <property type="project" value="InterPro"/>
</dbReference>
<dbReference type="GO" id="GO:0003677">
    <property type="term" value="F:DNA binding"/>
    <property type="evidence" value="ECO:0007669"/>
    <property type="project" value="InterPro"/>
</dbReference>
<evidence type="ECO:0000256" key="5">
    <source>
        <dbReference type="ARBA" id="ARBA00023002"/>
    </source>
</evidence>
<evidence type="ECO:0000259" key="10">
    <source>
        <dbReference type="PROSITE" id="PS50048"/>
    </source>
</evidence>
<dbReference type="AlphaFoldDB" id="A0A8H6EHS6"/>
<evidence type="ECO:0000256" key="7">
    <source>
        <dbReference type="ARBA" id="ARBA00023163"/>
    </source>
</evidence>
<dbReference type="InterPro" id="IPR001138">
    <property type="entry name" value="Zn2Cys6_DnaBD"/>
</dbReference>
<dbReference type="OrthoDB" id="424974at2759"/>
<dbReference type="GO" id="GO:0071949">
    <property type="term" value="F:FAD binding"/>
    <property type="evidence" value="ECO:0007669"/>
    <property type="project" value="InterPro"/>
</dbReference>
<comment type="subcellular location">
    <subcellularLocation>
        <location evidence="1">Nucleus</location>
    </subcellularLocation>
</comment>
<sequence>MENSWRELDIGVIGGGIGGLAVATSLRQAGHRVTIYERADFAGEVGASISCAANGTKWLEEWGVNISIGRPVVLEKLISHDWKTGEVQNVYDLADYKSRWGYVYNMFHRVNMHEMLMDSATGSNHSGIPAILKCNHKCAEIDHEQGLATFENGLKVKHDLIIGADGIGSQVRKTLGIVPDRELSTSTCLHCIIETKDARRLGLRDLSPNSAIEFWGGQGIHKIVFSPCRDGEVHSFYCFFPTNESSHAGEGWNINLTVEDILRPFPDLDPELLALFKNSTDVKPWRLFVHQPYPYWQKGATCILGDAAHPMLPDQSQGACQALEDAAALGIIFGRKYGFANSKVTISEGLKLYEQIRKPRASRVQAASALARVNINERIGFSSNTNNPNYKVLDEKKKLTIEEMNEYDMGLDIERNVSEKENDPNNIRSPPGTPAPSSDPNLMNDVNLFAHFIESASMSERPAKRIRQACEPCRRKKTRCPGEKPICSHCARLRQNCYYADDGLNHANERTSIERTPLPTPTRIQEKSHVRSSNDVNLEDRLKSVEAQLAEVLSNQVSMSRSASRHMSNSPVLSQLGQTMRTPNVFRLSSSKLPPYEAVISIAKTYLLYCDCQPLPVFCRNRFVETINDRDPEVIFSILALAIRFSDDDIFRDNQSELITGYVEAAHSIISARIFGGRVELSTLQSLCLLSLVDFTNGNTRQASVHSSLAMSLAHNAGLTTETHAHLSNSLREERRRCFWSLFLLKRLHGAEFSVIDFAGEDKFPWYPETTGKPLNHGQFTNGETPDLSSPEFAISDTQDKGVVAYAIQLSEVWFKITRYARRRGNPSTLPPWSPQSDYALIMAQQMDFETRTSQIHRFKSAKFSQRTSEELHANRDYWGPWLFIQFLYHTNLCLLNNPLLLSLRLKHLKSNIPEIFLQHISDLISSHASWVIRYIDMLEVKSFKVSDPFLAHCVAIIATIYLQECFAEDPIVRQEKRDNFDKCLKFIRDFEEWPHVARMAEKLQRLCDTVSSTYTNTDAPPQTPNRSLLIDLGQFWEILEYSSSSEIPALARRLFGPSLYSASIPATHEISHASSLPEPTRVDRQDFEGSGPNSVNTSVVNLGNGTTDQEQEQEFVQPPFHYSDDELAVLAESFFHQRGDGMGHMEDWWSTGNFS</sequence>
<dbReference type="Proteomes" id="UP000531561">
    <property type="component" value="Unassembled WGS sequence"/>
</dbReference>
<evidence type="ECO:0000313" key="11">
    <source>
        <dbReference type="EMBL" id="KAF5872789.1"/>
    </source>
</evidence>
<dbReference type="Pfam" id="PF04082">
    <property type="entry name" value="Fungal_trans"/>
    <property type="match status" value="1"/>
</dbReference>
<dbReference type="Gene3D" id="3.50.50.60">
    <property type="entry name" value="FAD/NAD(P)-binding domain"/>
    <property type="match status" value="1"/>
</dbReference>
<keyword evidence="12" id="KW-1185">Reference proteome</keyword>
<feature type="region of interest" description="Disordered" evidence="9">
    <location>
        <begin position="514"/>
        <end position="533"/>
    </location>
</feature>
<dbReference type="InterPro" id="IPR002938">
    <property type="entry name" value="FAD-bd"/>
</dbReference>
<dbReference type="InterPro" id="IPR036188">
    <property type="entry name" value="FAD/NAD-bd_sf"/>
</dbReference>
<keyword evidence="4" id="KW-0274">FAD</keyword>